<name>A0A9D0ZAL0_9FIRM</name>
<comment type="caution">
    <text evidence="3">The sequence shown here is derived from an EMBL/GenBank/DDBJ whole genome shotgun (WGS) entry which is preliminary data.</text>
</comment>
<evidence type="ECO:0000256" key="2">
    <source>
        <dbReference type="SAM" id="SignalP"/>
    </source>
</evidence>
<protein>
    <submittedName>
        <fullName evidence="3">Uncharacterized protein</fullName>
    </submittedName>
</protein>
<reference evidence="3" key="1">
    <citation type="submission" date="2020-10" db="EMBL/GenBank/DDBJ databases">
        <authorList>
            <person name="Gilroy R."/>
        </authorList>
    </citation>
    <scope>NUCLEOTIDE SEQUENCE</scope>
    <source>
        <strain evidence="3">ChiSxjej2B14-6234</strain>
    </source>
</reference>
<evidence type="ECO:0000256" key="1">
    <source>
        <dbReference type="SAM" id="MobiDB-lite"/>
    </source>
</evidence>
<feature type="compositionally biased region" description="Pro residues" evidence="1">
    <location>
        <begin position="167"/>
        <end position="197"/>
    </location>
</feature>
<keyword evidence="2" id="KW-0732">Signal</keyword>
<reference evidence="3" key="2">
    <citation type="journal article" date="2021" name="PeerJ">
        <title>Extensive microbial diversity within the chicken gut microbiome revealed by metagenomics and culture.</title>
        <authorList>
            <person name="Gilroy R."/>
            <person name="Ravi A."/>
            <person name="Getino M."/>
            <person name="Pursley I."/>
            <person name="Horton D.L."/>
            <person name="Alikhan N.F."/>
            <person name="Baker D."/>
            <person name="Gharbi K."/>
            <person name="Hall N."/>
            <person name="Watson M."/>
            <person name="Adriaenssens E.M."/>
            <person name="Foster-Nyarko E."/>
            <person name="Jarju S."/>
            <person name="Secka A."/>
            <person name="Antonio M."/>
            <person name="Oren A."/>
            <person name="Chaudhuri R.R."/>
            <person name="La Ragione R."/>
            <person name="Hildebrand F."/>
            <person name="Pallen M.J."/>
        </authorList>
    </citation>
    <scope>NUCLEOTIDE SEQUENCE</scope>
    <source>
        <strain evidence="3">ChiSxjej2B14-6234</strain>
    </source>
</reference>
<feature type="chain" id="PRO_5039498909" evidence="2">
    <location>
        <begin position="26"/>
        <end position="197"/>
    </location>
</feature>
<organism evidence="3 4">
    <name type="scientific">Candidatus Onthenecus intestinigallinarum</name>
    <dbReference type="NCBI Taxonomy" id="2840875"/>
    <lineage>
        <taxon>Bacteria</taxon>
        <taxon>Bacillati</taxon>
        <taxon>Bacillota</taxon>
        <taxon>Clostridia</taxon>
        <taxon>Eubacteriales</taxon>
        <taxon>Candidatus Onthenecus</taxon>
    </lineage>
</organism>
<evidence type="ECO:0000313" key="4">
    <source>
        <dbReference type="Proteomes" id="UP000886887"/>
    </source>
</evidence>
<feature type="signal peptide" evidence="2">
    <location>
        <begin position="1"/>
        <end position="25"/>
    </location>
</feature>
<feature type="non-terminal residue" evidence="3">
    <location>
        <position position="197"/>
    </location>
</feature>
<dbReference type="AlphaFoldDB" id="A0A9D0ZAL0"/>
<accession>A0A9D0ZAL0</accession>
<evidence type="ECO:0000313" key="3">
    <source>
        <dbReference type="EMBL" id="HIQ72179.1"/>
    </source>
</evidence>
<dbReference type="EMBL" id="DVFJ01000030">
    <property type="protein sequence ID" value="HIQ72179.1"/>
    <property type="molecule type" value="Genomic_DNA"/>
</dbReference>
<proteinExistence type="predicted"/>
<feature type="region of interest" description="Disordered" evidence="1">
    <location>
        <begin position="156"/>
        <end position="197"/>
    </location>
</feature>
<sequence>MKTQRFIRRALAFLLGLALCLPAAAATGEQLSPANVSALYTAPDGSVQSYPAVLLTDSQGTTDVYWIQVPDASMLSTLNLQVEAYGPDGMPLALMFQPDILASSLDLSQSVAAPLLISGTTDAYSVRFYVVASAPDVAMPDPINPEAIDGYIYGAGLQPSRETTPVPETPVPETPVPETPVPETPVPETPVPETPVP</sequence>
<dbReference type="Proteomes" id="UP000886887">
    <property type="component" value="Unassembled WGS sequence"/>
</dbReference>
<gene>
    <name evidence="3" type="ORF">IAB73_08245</name>
</gene>